<name>A0A9U8E2Z6_BIOGL</name>
<sequence>MAESKVKKSRKKKKTKKSSDKRDPTLKVSSDEDRLEVEGIQALETLVQGDGTLFHKNLTKLPNIQANQNSLFYHTKADPAENSPEILLTDTKTSFHQATQKSALPNAKKKPKINNGKHLNSKTSQGSKEKTAKASVEKPELADFLPIQSFSTLNLSTRSLESLRWDNILEDTEEEKERIRLYKLNRRKRYLAAAQAKGLAWATNYAMNSSFQLSEDTILEKIWPAQNTISDFSPMRNLQSSHGHNMLSGLIEC</sequence>
<dbReference type="PANTHER" id="PTHR36474">
    <property type="entry name" value="PROTEIN LIAT1"/>
    <property type="match status" value="1"/>
</dbReference>
<evidence type="ECO:0000313" key="2">
    <source>
        <dbReference type="Proteomes" id="UP001165740"/>
    </source>
</evidence>
<dbReference type="OrthoDB" id="10017439at2759"/>
<keyword evidence="2" id="KW-1185">Reference proteome</keyword>
<protein>
    <submittedName>
        <fullName evidence="3">Uncharacterized protein LOC106057942</fullName>
    </submittedName>
</protein>
<feature type="compositionally biased region" description="Basic and acidic residues" evidence="1">
    <location>
        <begin position="17"/>
        <end position="32"/>
    </location>
</feature>
<dbReference type="RefSeq" id="XP_013070747.2">
    <property type="nucleotide sequence ID" value="XM_013215293.2"/>
</dbReference>
<evidence type="ECO:0000256" key="1">
    <source>
        <dbReference type="SAM" id="MobiDB-lite"/>
    </source>
</evidence>
<organism evidence="2 3">
    <name type="scientific">Biomphalaria glabrata</name>
    <name type="common">Bloodfluke planorb</name>
    <name type="synonym">Freshwater snail</name>
    <dbReference type="NCBI Taxonomy" id="6526"/>
    <lineage>
        <taxon>Eukaryota</taxon>
        <taxon>Metazoa</taxon>
        <taxon>Spiralia</taxon>
        <taxon>Lophotrochozoa</taxon>
        <taxon>Mollusca</taxon>
        <taxon>Gastropoda</taxon>
        <taxon>Heterobranchia</taxon>
        <taxon>Euthyneura</taxon>
        <taxon>Panpulmonata</taxon>
        <taxon>Hygrophila</taxon>
        <taxon>Lymnaeoidea</taxon>
        <taxon>Planorbidae</taxon>
        <taxon>Biomphalaria</taxon>
    </lineage>
</organism>
<dbReference type="InterPro" id="IPR038794">
    <property type="entry name" value="LIAT1"/>
</dbReference>
<dbReference type="GeneID" id="106057942"/>
<evidence type="ECO:0000313" key="3">
    <source>
        <dbReference type="RefSeq" id="XP_013070747.2"/>
    </source>
</evidence>
<accession>A0A9U8E2Z6</accession>
<dbReference type="AlphaFoldDB" id="A0A9U8E2Z6"/>
<feature type="compositionally biased region" description="Basic residues" evidence="1">
    <location>
        <begin position="7"/>
        <end position="16"/>
    </location>
</feature>
<reference evidence="3" key="1">
    <citation type="submission" date="2025-08" db="UniProtKB">
        <authorList>
            <consortium name="RefSeq"/>
        </authorList>
    </citation>
    <scope>IDENTIFICATION</scope>
</reference>
<dbReference type="PANTHER" id="PTHR36474:SF1">
    <property type="entry name" value="PROTEIN LIAT1"/>
    <property type="match status" value="1"/>
</dbReference>
<feature type="region of interest" description="Disordered" evidence="1">
    <location>
        <begin position="1"/>
        <end position="32"/>
    </location>
</feature>
<dbReference type="Proteomes" id="UP001165740">
    <property type="component" value="Chromosome 12"/>
</dbReference>
<feature type="region of interest" description="Disordered" evidence="1">
    <location>
        <begin position="96"/>
        <end position="135"/>
    </location>
</feature>
<dbReference type="KEGG" id="bgt:106057942"/>
<feature type="compositionally biased region" description="Polar residues" evidence="1">
    <location>
        <begin position="117"/>
        <end position="126"/>
    </location>
</feature>
<proteinExistence type="predicted"/>
<gene>
    <name evidence="3" type="primary">LOC106057942</name>
</gene>